<evidence type="ECO:0000313" key="1">
    <source>
        <dbReference type="EMBL" id="GEB03933.1"/>
    </source>
</evidence>
<organism evidence="1 2">
    <name type="scientific">Gluconobacter roseus NBRC 3990</name>
    <dbReference type="NCBI Taxonomy" id="1307950"/>
    <lineage>
        <taxon>Bacteria</taxon>
        <taxon>Pseudomonadati</taxon>
        <taxon>Pseudomonadota</taxon>
        <taxon>Alphaproteobacteria</taxon>
        <taxon>Acetobacterales</taxon>
        <taxon>Acetobacteraceae</taxon>
        <taxon>Gluconobacter</taxon>
    </lineage>
</organism>
<keyword evidence="2" id="KW-1185">Reference proteome</keyword>
<dbReference type="Proteomes" id="UP000320772">
    <property type="component" value="Unassembled WGS sequence"/>
</dbReference>
<dbReference type="STRING" id="586239.AD943_08745"/>
<accession>A0A4Y3M5R0</accession>
<dbReference type="RefSeq" id="WP_062509913.1">
    <property type="nucleotide sequence ID" value="NZ_BAQZ01000003.1"/>
</dbReference>
<comment type="caution">
    <text evidence="1">The sequence shown here is derived from an EMBL/GenBank/DDBJ whole genome shotgun (WGS) entry which is preliminary data.</text>
</comment>
<dbReference type="InterPro" id="IPR038258">
    <property type="entry name" value="Gp4_sf"/>
</dbReference>
<protein>
    <submittedName>
        <fullName evidence="1">Uncharacterized protein</fullName>
    </submittedName>
</protein>
<sequence>MSETSNGGTPNATSGYLVSDLVGLALEQLGVGVGGQNTDPQGLASGVMHLNMMLAQWQRKRWLVPNLVDKFCLSTGASVYAVGPGGDFDMPVRPAQVLSAYARLLTGAQPSHDGDFSGVDFNSSDFDTSSDGLSTGNPVDYPLMAIPSYEDYASLGLKGLKMWPNCFFYNPAFPAGELRPWPIPPAQVWELHIIVAECLPTTLKAMDAINLPPEYWDAIMWILAARMAPSYGQEASATVATMARGALATIRSANVQIPTLGMPAILTPINNPFYWPGLEIQKL</sequence>
<dbReference type="Gene3D" id="1.10.3230.20">
    <property type="entry name" value="P22 tail accessory factor (Gp4)"/>
    <property type="match status" value="2"/>
</dbReference>
<evidence type="ECO:0000313" key="2">
    <source>
        <dbReference type="Proteomes" id="UP000320772"/>
    </source>
</evidence>
<gene>
    <name evidence="1" type="ORF">GRO01_15090</name>
</gene>
<name>A0A4Y3M5R0_9PROT</name>
<dbReference type="AlphaFoldDB" id="A0A4Y3M5R0"/>
<dbReference type="EMBL" id="BJLY01000002">
    <property type="protein sequence ID" value="GEB03933.1"/>
    <property type="molecule type" value="Genomic_DNA"/>
</dbReference>
<reference evidence="1 2" key="1">
    <citation type="submission" date="2019-06" db="EMBL/GenBank/DDBJ databases">
        <title>Whole genome shotgun sequence of Gluconobacter roseus NBRC 3990.</title>
        <authorList>
            <person name="Hosoyama A."/>
            <person name="Uohara A."/>
            <person name="Ohji S."/>
            <person name="Ichikawa N."/>
        </authorList>
    </citation>
    <scope>NUCLEOTIDE SEQUENCE [LARGE SCALE GENOMIC DNA]</scope>
    <source>
        <strain evidence="1 2">NBRC 3990</strain>
    </source>
</reference>
<proteinExistence type="predicted"/>